<feature type="compositionally biased region" description="Low complexity" evidence="1">
    <location>
        <begin position="443"/>
        <end position="455"/>
    </location>
</feature>
<organism evidence="3 4">
    <name type="scientific">Hebeloma cylindrosporum</name>
    <dbReference type="NCBI Taxonomy" id="76867"/>
    <lineage>
        <taxon>Eukaryota</taxon>
        <taxon>Fungi</taxon>
        <taxon>Dikarya</taxon>
        <taxon>Basidiomycota</taxon>
        <taxon>Agaricomycotina</taxon>
        <taxon>Agaricomycetes</taxon>
        <taxon>Agaricomycetidae</taxon>
        <taxon>Agaricales</taxon>
        <taxon>Agaricineae</taxon>
        <taxon>Hymenogastraceae</taxon>
        <taxon>Hebeloma</taxon>
    </lineage>
</organism>
<dbReference type="Pfam" id="PF19343">
    <property type="entry name" value="HAM1_N"/>
    <property type="match status" value="1"/>
</dbReference>
<sequence>MKYCLPCFGRSKSRDNEREPLLPRHTGGRESNLNAPPDTTGSERSVVDKFVDVLVALENGKVPSQDQLSGFLQNLLRSRLLEEEKSEVVSGSGPTSKQGRKVLGDARAFIQALLQFGMEKNADDKLQETYFQLMQIESPSPVHVDTKSSLYTAGQTALDAAKQAGAELNDEGLTDQLAFDAATFLHALRTLFEMCISSPVFRLLLTDIFAIARAIVAHAAADVERAALHVQQTVAESTNDIIATGESNLDVKVDDVKEKGKEVAGVITNAPQEIWNEWQVLGEDATDKTKERILERIQEVISRLQKDKASRSAMLSIMILTRKYTEKIASASETVSETVGDVLKQTKDSFNDAEASQAPNYPPHPYSSPKHEEKKPFFDVTSDALLTNFRDILQRLAGGYSLDGLLSAFSRVVRDLNDIPLVFGDEVNQAIEEKLKTSETTASQSDPSPVVSSSPQLPPGGGGKAKSKKKRKKQKAKAEKESPLPPSEFQIEGDATPTEETEKGDLNATGTTSNPLRAYFSRLGEYLDKALNEPGWAMSKDAAKTLEVLFDDGVELVNVVDESVIEVGADILDAASTSKGSGEDEVRRIFKNDLISLVDESEAYIAAFEKDKTTMKLLQALDVLGEDLTTLFSLGGRQSQRGITESIKGMGGWTSWLGWTIPRIMRMLPLGAIPIPSIEVKTANFEGALQSLFVQNLVHGETSTASVHPIASSLVPDDVVLREWTELRIDMADYKRPLDGSVGASAPTSHQVNGVHTTSRVHMHVDGIRARVEGLGYYFKYTGAYGFGYEDEGVLSVDVGMGSLHDGFGADVEIEIENDSNRLESASPAFDIPQVIVSAPEGEEELGKRPPHLDVQGAVREAGDHNLNADNISGSVSASGADQPLFRVVDVRITLQGLRFKLDKSRHWILNKLFIQTLAGSIAMRVLRQALEDRVRVSMEVLASGLGEVVRDVRKRGEERKLRNASRPPGQDQDGEEGLKEFITDWWSALIAKLPVILGRGANSEPRELEEGEIEVEVETQTSTSAEATSKGVIFTNTTTTTTTDTKEQQAHSTSAMVFDKPTGSMRTVDLTMEAIGTPLPLPPQQEVEEEEIVVAIGGGAQLFPGKPGPFGESSKDGGAFSAGVVGGMKDGAKRAVNGVVEGVHMGKDVVESVEERLRERGKKERHPGDSRRKRTWISDAFDFL</sequence>
<proteinExistence type="predicted"/>
<dbReference type="HOGENOM" id="CLU_286524_0_0_1"/>
<feature type="compositionally biased region" description="Polar residues" evidence="1">
    <location>
        <begin position="29"/>
        <end position="43"/>
    </location>
</feature>
<feature type="compositionally biased region" description="Basic residues" evidence="1">
    <location>
        <begin position="465"/>
        <end position="475"/>
    </location>
</feature>
<feature type="region of interest" description="Disordered" evidence="1">
    <location>
        <begin position="436"/>
        <end position="514"/>
    </location>
</feature>
<feature type="compositionally biased region" description="Acidic residues" evidence="1">
    <location>
        <begin position="1008"/>
        <end position="1018"/>
    </location>
</feature>
<feature type="region of interest" description="Disordered" evidence="1">
    <location>
        <begin position="14"/>
        <end position="43"/>
    </location>
</feature>
<dbReference type="Proteomes" id="UP000053424">
    <property type="component" value="Unassembled WGS sequence"/>
</dbReference>
<dbReference type="PANTHER" id="PTHR31138">
    <property type="entry name" value="CHROMOSOME 19, WHOLE GENOME SHOTGUN SEQUENCE"/>
    <property type="match status" value="1"/>
</dbReference>
<evidence type="ECO:0000256" key="1">
    <source>
        <dbReference type="SAM" id="MobiDB-lite"/>
    </source>
</evidence>
<dbReference type="InterPro" id="IPR045967">
    <property type="entry name" value="HAM1-like_N"/>
</dbReference>
<feature type="region of interest" description="Disordered" evidence="1">
    <location>
        <begin position="1005"/>
        <end position="1027"/>
    </location>
</feature>
<reference evidence="4" key="2">
    <citation type="submission" date="2015-01" db="EMBL/GenBank/DDBJ databases">
        <title>Evolutionary Origins and Diversification of the Mycorrhizal Mutualists.</title>
        <authorList>
            <consortium name="DOE Joint Genome Institute"/>
            <consortium name="Mycorrhizal Genomics Consortium"/>
            <person name="Kohler A."/>
            <person name="Kuo A."/>
            <person name="Nagy L.G."/>
            <person name="Floudas D."/>
            <person name="Copeland A."/>
            <person name="Barry K.W."/>
            <person name="Cichocki N."/>
            <person name="Veneault-Fourrey C."/>
            <person name="LaButti K."/>
            <person name="Lindquist E.A."/>
            <person name="Lipzen A."/>
            <person name="Lundell T."/>
            <person name="Morin E."/>
            <person name="Murat C."/>
            <person name="Riley R."/>
            <person name="Ohm R."/>
            <person name="Sun H."/>
            <person name="Tunlid A."/>
            <person name="Henrissat B."/>
            <person name="Grigoriev I.V."/>
            <person name="Hibbett D.S."/>
            <person name="Martin F."/>
        </authorList>
    </citation>
    <scope>NUCLEOTIDE SEQUENCE [LARGE SCALE GENOMIC DNA]</scope>
    <source>
        <strain evidence="4">h7</strain>
    </source>
</reference>
<reference evidence="3 4" key="1">
    <citation type="submission" date="2014-04" db="EMBL/GenBank/DDBJ databases">
        <authorList>
            <consortium name="DOE Joint Genome Institute"/>
            <person name="Kuo A."/>
            <person name="Gay G."/>
            <person name="Dore J."/>
            <person name="Kohler A."/>
            <person name="Nagy L.G."/>
            <person name="Floudas D."/>
            <person name="Copeland A."/>
            <person name="Barry K.W."/>
            <person name="Cichocki N."/>
            <person name="Veneault-Fourrey C."/>
            <person name="LaButti K."/>
            <person name="Lindquist E.A."/>
            <person name="Lipzen A."/>
            <person name="Lundell T."/>
            <person name="Morin E."/>
            <person name="Murat C."/>
            <person name="Sun H."/>
            <person name="Tunlid A."/>
            <person name="Henrissat B."/>
            <person name="Grigoriev I.V."/>
            <person name="Hibbett D.S."/>
            <person name="Martin F."/>
            <person name="Nordberg H.P."/>
            <person name="Cantor M.N."/>
            <person name="Hua S.X."/>
        </authorList>
    </citation>
    <scope>NUCLEOTIDE SEQUENCE [LARGE SCALE GENOMIC DNA]</scope>
    <source>
        <strain evidence="4">h7</strain>
    </source>
</reference>
<evidence type="ECO:0000313" key="3">
    <source>
        <dbReference type="EMBL" id="KIM42392.1"/>
    </source>
</evidence>
<dbReference type="PANTHER" id="PTHR31138:SF1">
    <property type="entry name" value="PDZ DOMAIN-CONTAINING PROTEIN"/>
    <property type="match status" value="1"/>
</dbReference>
<dbReference type="STRING" id="686832.A0A0C2YMY3"/>
<evidence type="ECO:0000313" key="4">
    <source>
        <dbReference type="Proteomes" id="UP000053424"/>
    </source>
</evidence>
<accession>A0A0C2YMY3</accession>
<dbReference type="AlphaFoldDB" id="A0A0C2YMY3"/>
<feature type="domain" description="HAM1-like N-terminal" evidence="2">
    <location>
        <begin position="33"/>
        <end position="225"/>
    </location>
</feature>
<protein>
    <recommendedName>
        <fullName evidence="2">HAM1-like N-terminal domain-containing protein</fullName>
    </recommendedName>
</protein>
<name>A0A0C2YMY3_HEBCY</name>
<feature type="region of interest" description="Disordered" evidence="1">
    <location>
        <begin position="351"/>
        <end position="374"/>
    </location>
</feature>
<gene>
    <name evidence="3" type="ORF">M413DRAFT_10535</name>
</gene>
<dbReference type="OrthoDB" id="5407957at2759"/>
<dbReference type="EMBL" id="KN831778">
    <property type="protein sequence ID" value="KIM42392.1"/>
    <property type="molecule type" value="Genomic_DNA"/>
</dbReference>
<evidence type="ECO:0000259" key="2">
    <source>
        <dbReference type="Pfam" id="PF19343"/>
    </source>
</evidence>
<feature type="region of interest" description="Disordered" evidence="1">
    <location>
        <begin position="957"/>
        <end position="977"/>
    </location>
</feature>
<keyword evidence="4" id="KW-1185">Reference proteome</keyword>